<sequence>MPEDIVSSVIRQWAEVLPGLDLEPMEIVGRLYRCANLLHLSADAPLATSGLTRPEYDVLSALLRVGADVTPSRLARETFASGAAVTKRIRALEARGLVARTVDDHDRRVARLSLTEAGRGLVEQVTPRQIEYERTILADLGPDERAELSRLLSHLLITLEGRFGGLAR</sequence>
<dbReference type="RefSeq" id="WP_212008753.1">
    <property type="nucleotide sequence ID" value="NZ_JAAFYZ010000023.1"/>
</dbReference>
<dbReference type="InterPro" id="IPR023187">
    <property type="entry name" value="Tscrpt_reg_MarR-type_CS"/>
</dbReference>
<dbReference type="PRINTS" id="PR00598">
    <property type="entry name" value="HTHMARR"/>
</dbReference>
<dbReference type="PROSITE" id="PS01117">
    <property type="entry name" value="HTH_MARR_1"/>
    <property type="match status" value="1"/>
</dbReference>
<dbReference type="InterPro" id="IPR000835">
    <property type="entry name" value="HTH_MarR-typ"/>
</dbReference>
<feature type="domain" description="HTH marR-type" evidence="4">
    <location>
        <begin position="24"/>
        <end position="157"/>
    </location>
</feature>
<name>A0ABS5KM73_9ACTN</name>
<dbReference type="PANTHER" id="PTHR33164:SF104">
    <property type="entry name" value="TRANSCRIPTIONAL REGULATORY PROTEIN"/>
    <property type="match status" value="1"/>
</dbReference>
<evidence type="ECO:0000256" key="2">
    <source>
        <dbReference type="ARBA" id="ARBA00023125"/>
    </source>
</evidence>
<dbReference type="Gene3D" id="1.10.10.10">
    <property type="entry name" value="Winged helix-like DNA-binding domain superfamily/Winged helix DNA-binding domain"/>
    <property type="match status" value="1"/>
</dbReference>
<dbReference type="PANTHER" id="PTHR33164">
    <property type="entry name" value="TRANSCRIPTIONAL REGULATOR, MARR FAMILY"/>
    <property type="match status" value="1"/>
</dbReference>
<evidence type="ECO:0000313" key="6">
    <source>
        <dbReference type="Proteomes" id="UP000730482"/>
    </source>
</evidence>
<comment type="caution">
    <text evidence="5">The sequence shown here is derived from an EMBL/GenBank/DDBJ whole genome shotgun (WGS) entry which is preliminary data.</text>
</comment>
<evidence type="ECO:0000256" key="3">
    <source>
        <dbReference type="ARBA" id="ARBA00023163"/>
    </source>
</evidence>
<reference evidence="5 6" key="1">
    <citation type="submission" date="2020-02" db="EMBL/GenBank/DDBJ databases">
        <title>Acidophilic actinobacteria isolated from forest soil.</title>
        <authorList>
            <person name="Golinska P."/>
        </authorList>
    </citation>
    <scope>NUCLEOTIDE SEQUENCE [LARGE SCALE GENOMIC DNA]</scope>
    <source>
        <strain evidence="5 6">NL8</strain>
    </source>
</reference>
<dbReference type="Proteomes" id="UP000730482">
    <property type="component" value="Unassembled WGS sequence"/>
</dbReference>
<gene>
    <name evidence="5" type="ORF">KGQ19_09735</name>
</gene>
<evidence type="ECO:0000256" key="1">
    <source>
        <dbReference type="ARBA" id="ARBA00023015"/>
    </source>
</evidence>
<dbReference type="InterPro" id="IPR039422">
    <property type="entry name" value="MarR/SlyA-like"/>
</dbReference>
<organism evidence="5 6">
    <name type="scientific">Catenulispora pinistramenti</name>
    <dbReference type="NCBI Taxonomy" id="2705254"/>
    <lineage>
        <taxon>Bacteria</taxon>
        <taxon>Bacillati</taxon>
        <taxon>Actinomycetota</taxon>
        <taxon>Actinomycetes</taxon>
        <taxon>Catenulisporales</taxon>
        <taxon>Catenulisporaceae</taxon>
        <taxon>Catenulispora</taxon>
    </lineage>
</organism>
<keyword evidence="3" id="KW-0804">Transcription</keyword>
<dbReference type="PROSITE" id="PS50995">
    <property type="entry name" value="HTH_MARR_2"/>
    <property type="match status" value="1"/>
</dbReference>
<dbReference type="Pfam" id="PF12802">
    <property type="entry name" value="MarR_2"/>
    <property type="match status" value="1"/>
</dbReference>
<keyword evidence="6" id="KW-1185">Reference proteome</keyword>
<keyword evidence="2" id="KW-0238">DNA-binding</keyword>
<dbReference type="SUPFAM" id="SSF46785">
    <property type="entry name" value="Winged helix' DNA-binding domain"/>
    <property type="match status" value="1"/>
</dbReference>
<accession>A0ABS5KM73</accession>
<evidence type="ECO:0000313" key="5">
    <source>
        <dbReference type="EMBL" id="MBS2547152.1"/>
    </source>
</evidence>
<protein>
    <submittedName>
        <fullName evidence="5">MarR family transcriptional regulator</fullName>
    </submittedName>
</protein>
<dbReference type="SMART" id="SM00347">
    <property type="entry name" value="HTH_MARR"/>
    <property type="match status" value="1"/>
</dbReference>
<keyword evidence="1" id="KW-0805">Transcription regulation</keyword>
<proteinExistence type="predicted"/>
<dbReference type="InterPro" id="IPR036388">
    <property type="entry name" value="WH-like_DNA-bd_sf"/>
</dbReference>
<evidence type="ECO:0000259" key="4">
    <source>
        <dbReference type="PROSITE" id="PS50995"/>
    </source>
</evidence>
<dbReference type="InterPro" id="IPR036390">
    <property type="entry name" value="WH_DNA-bd_sf"/>
</dbReference>
<dbReference type="EMBL" id="JAAFYZ010000023">
    <property type="protein sequence ID" value="MBS2547152.1"/>
    <property type="molecule type" value="Genomic_DNA"/>
</dbReference>